<dbReference type="Pfam" id="PF13302">
    <property type="entry name" value="Acetyltransf_3"/>
    <property type="match status" value="1"/>
</dbReference>
<gene>
    <name evidence="2" type="ORF">JHL18_24390</name>
</gene>
<dbReference type="SUPFAM" id="SSF55729">
    <property type="entry name" value="Acyl-CoA N-acyltransferases (Nat)"/>
    <property type="match status" value="1"/>
</dbReference>
<dbReference type="InterPro" id="IPR000182">
    <property type="entry name" value="GNAT_dom"/>
</dbReference>
<name>A0ABS1EWK5_9CLOT</name>
<dbReference type="PANTHER" id="PTHR39173">
    <property type="entry name" value="ACETYLTRANSFERASE"/>
    <property type="match status" value="1"/>
</dbReference>
<dbReference type="InterPro" id="IPR016181">
    <property type="entry name" value="Acyl_CoA_acyltransferase"/>
</dbReference>
<proteinExistence type="predicted"/>
<protein>
    <submittedName>
        <fullName evidence="2">GNAT family N-acetyltransferase</fullName>
    </submittedName>
</protein>
<dbReference type="PANTHER" id="PTHR39173:SF1">
    <property type="entry name" value="ACETYLTRANSFERASE"/>
    <property type="match status" value="1"/>
</dbReference>
<accession>A0ABS1EWK5</accession>
<feature type="domain" description="N-acetyltransferase" evidence="1">
    <location>
        <begin position="3"/>
        <end position="171"/>
    </location>
</feature>
<evidence type="ECO:0000313" key="2">
    <source>
        <dbReference type="EMBL" id="MBK1813762.1"/>
    </source>
</evidence>
<reference evidence="3" key="1">
    <citation type="submission" date="2021-01" db="EMBL/GenBank/DDBJ databases">
        <title>Genome public.</title>
        <authorList>
            <person name="Liu C."/>
            <person name="Sun Q."/>
        </authorList>
    </citation>
    <scope>NUCLEOTIDE SEQUENCE [LARGE SCALE GENOMIC DNA]</scope>
    <source>
        <strain evidence="3">YIM B02505</strain>
    </source>
</reference>
<keyword evidence="3" id="KW-1185">Reference proteome</keyword>
<evidence type="ECO:0000313" key="3">
    <source>
        <dbReference type="Proteomes" id="UP000596739"/>
    </source>
</evidence>
<comment type="caution">
    <text evidence="2">The sequence shown here is derived from an EMBL/GenBank/DDBJ whole genome shotgun (WGS) entry which is preliminary data.</text>
</comment>
<dbReference type="Proteomes" id="UP000596739">
    <property type="component" value="Unassembled WGS sequence"/>
</dbReference>
<dbReference type="Gene3D" id="3.40.630.30">
    <property type="match status" value="1"/>
</dbReference>
<dbReference type="EMBL" id="JAENHN010000066">
    <property type="protein sequence ID" value="MBK1813762.1"/>
    <property type="molecule type" value="Genomic_DNA"/>
</dbReference>
<dbReference type="RefSeq" id="WP_200274200.1">
    <property type="nucleotide sequence ID" value="NZ_JAENHN010000066.1"/>
</dbReference>
<organism evidence="2 3">
    <name type="scientific">Clostridium yunnanense</name>
    <dbReference type="NCBI Taxonomy" id="2800325"/>
    <lineage>
        <taxon>Bacteria</taxon>
        <taxon>Bacillati</taxon>
        <taxon>Bacillota</taxon>
        <taxon>Clostridia</taxon>
        <taxon>Eubacteriales</taxon>
        <taxon>Clostridiaceae</taxon>
        <taxon>Clostridium</taxon>
    </lineage>
</organism>
<dbReference type="PROSITE" id="PS51186">
    <property type="entry name" value="GNAT"/>
    <property type="match status" value="1"/>
</dbReference>
<evidence type="ECO:0000259" key="1">
    <source>
        <dbReference type="PROSITE" id="PS51186"/>
    </source>
</evidence>
<sequence length="172" mass="20291">MKETFLVVPSKDYEKSFQEYAICYKETEEKFYYEKYKKAIENFDEYLEELENHSNGINVPLDWVRTTNYWLVNNNNVVGVVRLRHEEIKGAGHIGYDISPCHRKKGYGTEILRQAINKAKEIGIEEPIVTCNIYNLASKRIIEKNHGLLLGEIFDEEENEELYEYKILSINK</sequence>